<dbReference type="NCBIfam" id="TIGR01443">
    <property type="entry name" value="intein_Cterm"/>
    <property type="match status" value="1"/>
</dbReference>
<dbReference type="InterPro" id="IPR036844">
    <property type="entry name" value="Hint_dom_sf"/>
</dbReference>
<dbReference type="SUPFAM" id="SSF51294">
    <property type="entry name" value="Hedgehog/intein (Hint) domain"/>
    <property type="match status" value="1"/>
</dbReference>
<keyword evidence="2" id="KW-0964">Secreted</keyword>
<feature type="domain" description="Pre-toxin TG" evidence="4">
    <location>
        <begin position="380"/>
        <end position="437"/>
    </location>
</feature>
<feature type="region of interest" description="Disordered" evidence="3">
    <location>
        <begin position="205"/>
        <end position="282"/>
    </location>
</feature>
<evidence type="ECO:0000256" key="1">
    <source>
        <dbReference type="ARBA" id="ARBA00004613"/>
    </source>
</evidence>
<dbReference type="PROSITE" id="PS50818">
    <property type="entry name" value="INTEIN_C_TER"/>
    <property type="match status" value="1"/>
</dbReference>
<dbReference type="Gene3D" id="2.170.16.10">
    <property type="entry name" value="Hedgehog/Intein (Hint) domain"/>
    <property type="match status" value="1"/>
</dbReference>
<organism evidence="5 6">
    <name type="scientific">Litoreibacter janthinus</name>
    <dbReference type="NCBI Taxonomy" id="670154"/>
    <lineage>
        <taxon>Bacteria</taxon>
        <taxon>Pseudomonadati</taxon>
        <taxon>Pseudomonadota</taxon>
        <taxon>Alphaproteobacteria</taxon>
        <taxon>Rhodobacterales</taxon>
        <taxon>Roseobacteraceae</taxon>
        <taxon>Litoreibacter</taxon>
    </lineage>
</organism>
<keyword evidence="6" id="KW-1185">Reference proteome</keyword>
<gene>
    <name evidence="5" type="ORF">SAMN04488002_1131</name>
</gene>
<evidence type="ECO:0000256" key="3">
    <source>
        <dbReference type="SAM" id="MobiDB-lite"/>
    </source>
</evidence>
<evidence type="ECO:0000313" key="6">
    <source>
        <dbReference type="Proteomes" id="UP000199658"/>
    </source>
</evidence>
<evidence type="ECO:0000259" key="4">
    <source>
        <dbReference type="Pfam" id="PF14449"/>
    </source>
</evidence>
<evidence type="ECO:0000313" key="5">
    <source>
        <dbReference type="EMBL" id="SFR39046.1"/>
    </source>
</evidence>
<protein>
    <submittedName>
        <fullName evidence="5">Intein C-terminal splicing region</fullName>
    </submittedName>
</protein>
<dbReference type="Pfam" id="PF14449">
    <property type="entry name" value="PT-TG"/>
    <property type="match status" value="1"/>
</dbReference>
<evidence type="ECO:0000256" key="2">
    <source>
        <dbReference type="ARBA" id="ARBA00022525"/>
    </source>
</evidence>
<dbReference type="InterPro" id="IPR030934">
    <property type="entry name" value="Intein_C"/>
</dbReference>
<proteinExistence type="predicted"/>
<feature type="compositionally biased region" description="Gly residues" evidence="3">
    <location>
        <begin position="209"/>
        <end position="218"/>
    </location>
</feature>
<dbReference type="RefSeq" id="WP_090213580.1">
    <property type="nucleotide sequence ID" value="NZ_FOYO01000001.1"/>
</dbReference>
<dbReference type="STRING" id="670154.SAMN04488002_1131"/>
<sequence length="849" mass="91429">MPTIYVNLEGVGEGGKLSGHVLQRGQSTEFEIDVGEWDVPRVVADRLASRLDSLQPNLGERLENAGGVVLLREVDDFQVESADVGIFATDVETVPTTRLTGETFGSRFAASGYADHDREVLDHLGLWVGELARSAKAEQMLIRNSSAALNANTANPLSTGLSPMSGGGGGDGATMASAIAATMSATAKLAKARGEQLKAIEQKEREAKGNGGGAGQPGGLPPTVGPGPWLPPDPDPTGGGGGGGSPAPGPSSGTGTGGSDGTAGKEPENGTVARPLGTDNELRPIETPCEIITYIIDGVEYTIGKFDDGWFLALDKGGLEVFQNDGSFTIVPDSYNFGDIYADDPDMRPLEVDKAHLDAMVQQRQQAASEEDDPWKDAASVASFVLDLVPIVGQIKGGVELATGYDYVTGRQLSTEERAVAAVFMLLPFAGGAIKAGTKAGLRAAQKAIRAGRSLTGSHLGTLEDALRQLRRSRMRRRTSRAEVQVRRCGDPNSRVGRRGSRRNLTRCFASGTKVRQVSGDHIPIEIIRPAMSIASVPGAAMQPNSNAPSNRRVLRRYARSAEETMTFTLRGEEGGQDWPLTTTSAHLFATPSGYRAAGWLQPGNHVLRAEGRLAVVVDVVAKPDKEPVYNLEVSVDHNYLVTPLDILVHNSCPCSEFWSQVQTEKMLEDEGFEFFHGVDDAGDFLFGSSKHKNFKPEPEFKDGLFTGRKGRKKNGTQMAYPKKYSTRPDVLGRENGQLVAYEIKTIADDWSTYSHLKRYRDPIANQVGGRFMGMTSRNGVPLPADHRLIIDVRNSFETEEGVIKALRRLADEDNFRDLAEYSGGVRVIVGTRDAPDIGRLISWDEILS</sequence>
<dbReference type="GO" id="GO:0005576">
    <property type="term" value="C:extracellular region"/>
    <property type="evidence" value="ECO:0007669"/>
    <property type="project" value="UniProtKB-SubCell"/>
</dbReference>
<dbReference type="EMBL" id="FOYO01000001">
    <property type="protein sequence ID" value="SFR39046.1"/>
    <property type="molecule type" value="Genomic_DNA"/>
</dbReference>
<feature type="compositionally biased region" description="Pro residues" evidence="3">
    <location>
        <begin position="219"/>
        <end position="235"/>
    </location>
</feature>
<reference evidence="6" key="1">
    <citation type="submission" date="2016-10" db="EMBL/GenBank/DDBJ databases">
        <authorList>
            <person name="Varghese N."/>
            <person name="Submissions S."/>
        </authorList>
    </citation>
    <scope>NUCLEOTIDE SEQUENCE [LARGE SCALE GENOMIC DNA]</scope>
    <source>
        <strain evidence="6">DSM 26921</strain>
    </source>
</reference>
<feature type="compositionally biased region" description="Gly residues" evidence="3">
    <location>
        <begin position="237"/>
        <end position="261"/>
    </location>
</feature>
<comment type="subcellular location">
    <subcellularLocation>
        <location evidence="1">Secreted</location>
    </subcellularLocation>
</comment>
<dbReference type="CDD" id="cd00081">
    <property type="entry name" value="Hint"/>
    <property type="match status" value="1"/>
</dbReference>
<dbReference type="Proteomes" id="UP000199658">
    <property type="component" value="Unassembled WGS sequence"/>
</dbReference>
<dbReference type="InterPro" id="IPR027797">
    <property type="entry name" value="PT-TG_dom"/>
</dbReference>
<dbReference type="Pfam" id="PF07591">
    <property type="entry name" value="PT-HINT"/>
    <property type="match status" value="1"/>
</dbReference>
<dbReference type="AlphaFoldDB" id="A0A1I6GA06"/>
<accession>A0A1I6GA06</accession>
<name>A0A1I6GA06_9RHOB</name>